<organism evidence="7 8">
    <name type="scientific">Fusarium albosuccineum</name>
    <dbReference type="NCBI Taxonomy" id="1237068"/>
    <lineage>
        <taxon>Eukaryota</taxon>
        <taxon>Fungi</taxon>
        <taxon>Dikarya</taxon>
        <taxon>Ascomycota</taxon>
        <taxon>Pezizomycotina</taxon>
        <taxon>Sordariomycetes</taxon>
        <taxon>Hypocreomycetidae</taxon>
        <taxon>Hypocreales</taxon>
        <taxon>Nectriaceae</taxon>
        <taxon>Fusarium</taxon>
        <taxon>Fusarium decemcellulare species complex</taxon>
    </lineage>
</organism>
<evidence type="ECO:0000256" key="2">
    <source>
        <dbReference type="ARBA" id="ARBA00022723"/>
    </source>
</evidence>
<dbReference type="PROSITE" id="PS51891">
    <property type="entry name" value="CENP_V_GFA"/>
    <property type="match status" value="1"/>
</dbReference>
<comment type="caution">
    <text evidence="7">The sequence shown here is derived from an EMBL/GenBank/DDBJ whole genome shotgun (WGS) entry which is preliminary data.</text>
</comment>
<dbReference type="OrthoDB" id="3446116at2759"/>
<proteinExistence type="inferred from homology"/>
<comment type="catalytic activity">
    <reaction evidence="5">
        <text>S-(hydroxymethyl)glutathione = glutathione + formaldehyde</text>
        <dbReference type="Rhea" id="RHEA:22488"/>
        <dbReference type="ChEBI" id="CHEBI:16842"/>
        <dbReference type="ChEBI" id="CHEBI:57925"/>
        <dbReference type="ChEBI" id="CHEBI:58758"/>
        <dbReference type="EC" id="4.4.1.22"/>
    </reaction>
</comment>
<feature type="binding site" evidence="5">
    <location>
        <position position="89"/>
    </location>
    <ligand>
        <name>Zn(2+)</name>
        <dbReference type="ChEBI" id="CHEBI:29105"/>
        <label>2</label>
        <note>catalytic</note>
    </ligand>
</feature>
<protein>
    <recommendedName>
        <fullName evidence="5">Putative glutathione-dependent formaldehyde-activating enzyme</fullName>
        <ecNumber evidence="5">4.4.1.22</ecNumber>
    </recommendedName>
    <alternativeName>
        <fullName evidence="5">S-(hydroxymethyl)glutathione synthase</fullName>
    </alternativeName>
</protein>
<dbReference type="HAMAP" id="MF_00723">
    <property type="entry name" value="Formald_GSH"/>
    <property type="match status" value="1"/>
</dbReference>
<evidence type="ECO:0000313" key="7">
    <source>
        <dbReference type="EMBL" id="KAF4443454.1"/>
    </source>
</evidence>
<evidence type="ECO:0000256" key="3">
    <source>
        <dbReference type="ARBA" id="ARBA00022833"/>
    </source>
</evidence>
<feature type="binding site" evidence="5">
    <location>
        <position position="70"/>
    </location>
    <ligand>
        <name>Zn(2+)</name>
        <dbReference type="ChEBI" id="CHEBI:29105"/>
        <label>1</label>
        <note>structural</note>
    </ligand>
</feature>
<evidence type="ECO:0000256" key="5">
    <source>
        <dbReference type="HAMAP-Rule" id="MF_03142"/>
    </source>
</evidence>
<dbReference type="PANTHER" id="PTHR33337:SF40">
    <property type="entry name" value="CENP-V_GFA DOMAIN-CONTAINING PROTEIN-RELATED"/>
    <property type="match status" value="1"/>
</dbReference>
<feature type="binding site" evidence="5">
    <location>
        <position position="94"/>
    </location>
    <ligand>
        <name>Zn(2+)</name>
        <dbReference type="ChEBI" id="CHEBI:29105"/>
        <label>2</label>
        <note>catalytic</note>
    </ligand>
</feature>
<dbReference type="Gene3D" id="3.90.1590.10">
    <property type="entry name" value="glutathione-dependent formaldehyde- activating enzyme (gfa)"/>
    <property type="match status" value="1"/>
</dbReference>
<sequence>MAAPRSIVSRNKTPIAITAAVVSAAAVLAQIYRKVSARSAAMSLPLHPALANGITKGDANFSGGKLRCKCSSNPVEVTLGGNVAHNHACGCSKCWKPEGALFSIVGVIPRDQLKVTANGDKLYIVDESAAIQRHACSGCGVHLYGRIEKDHPFKGLDFVHTELSSEKGWQEPQFAAFVSSIIEQGFDPAKANDVRAQFKSLGLESYDALSPPLMDAIATWTAQKAKI</sequence>
<dbReference type="InterPro" id="IPR011057">
    <property type="entry name" value="Mss4-like_sf"/>
</dbReference>
<accession>A0A8H4K6N5</accession>
<evidence type="ECO:0000256" key="1">
    <source>
        <dbReference type="ARBA" id="ARBA00005495"/>
    </source>
</evidence>
<gene>
    <name evidence="7" type="ORF">FALBO_17263</name>
</gene>
<dbReference type="GO" id="GO:0008270">
    <property type="term" value="F:zinc ion binding"/>
    <property type="evidence" value="ECO:0007669"/>
    <property type="project" value="UniProtKB-UniRule"/>
</dbReference>
<dbReference type="UniPathway" id="UPA00562">
    <property type="reaction ID" value="UER00621"/>
</dbReference>
<dbReference type="PANTHER" id="PTHR33337">
    <property type="entry name" value="GFA DOMAIN-CONTAINING PROTEIN"/>
    <property type="match status" value="1"/>
</dbReference>
<feature type="binding site" evidence="5">
    <location>
        <position position="136"/>
    </location>
    <ligand>
        <name>Zn(2+)</name>
        <dbReference type="ChEBI" id="CHEBI:29105"/>
        <label>1</label>
        <note>structural</note>
    </ligand>
</feature>
<keyword evidence="4 5" id="KW-0456">Lyase</keyword>
<dbReference type="SUPFAM" id="SSF51316">
    <property type="entry name" value="Mss4-like"/>
    <property type="match status" value="1"/>
</dbReference>
<comment type="similarity">
    <text evidence="1 5">Belongs to the Gfa family.</text>
</comment>
<reference evidence="7 8" key="1">
    <citation type="submission" date="2020-01" db="EMBL/GenBank/DDBJ databases">
        <title>Identification and distribution of gene clusters putatively required for synthesis of sphingolipid metabolism inhibitors in phylogenetically diverse species of the filamentous fungus Fusarium.</title>
        <authorList>
            <person name="Kim H.-S."/>
            <person name="Busman M."/>
            <person name="Brown D.W."/>
            <person name="Divon H."/>
            <person name="Uhlig S."/>
            <person name="Proctor R.H."/>
        </authorList>
    </citation>
    <scope>NUCLEOTIDE SEQUENCE [LARGE SCALE GENOMIC DNA]</scope>
    <source>
        <strain evidence="7 8">NRRL 20459</strain>
    </source>
</reference>
<dbReference type="Proteomes" id="UP000554235">
    <property type="component" value="Unassembled WGS sequence"/>
</dbReference>
<feature type="binding site" evidence="5">
    <location>
        <position position="68"/>
    </location>
    <ligand>
        <name>Zn(2+)</name>
        <dbReference type="ChEBI" id="CHEBI:29105"/>
        <label>1</label>
        <note>structural</note>
    </ligand>
</feature>
<dbReference type="NCBIfam" id="NF003829">
    <property type="entry name" value="PRK05417.1"/>
    <property type="match status" value="1"/>
</dbReference>
<comment type="pathway">
    <text evidence="5">One-carbon metabolism; formaldehyde degradation; formate from formaldehyde (glutathione route): step 1/3.</text>
</comment>
<feature type="binding site" evidence="5">
    <location>
        <position position="139"/>
    </location>
    <ligand>
        <name>Zn(2+)</name>
        <dbReference type="ChEBI" id="CHEBI:29105"/>
        <label>1</label>
        <note>structural</note>
    </ligand>
</feature>
<keyword evidence="3 5" id="KW-0862">Zinc</keyword>
<dbReference type="EMBL" id="JAADYS010003738">
    <property type="protein sequence ID" value="KAF4443454.1"/>
    <property type="molecule type" value="Genomic_DNA"/>
</dbReference>
<dbReference type="NCBIfam" id="TIGR02820">
    <property type="entry name" value="formald_GSH"/>
    <property type="match status" value="1"/>
</dbReference>
<dbReference type="EC" id="4.4.1.22" evidence="5"/>
<dbReference type="InterPro" id="IPR014185">
    <property type="entry name" value="Formald_GSH"/>
</dbReference>
<keyword evidence="8" id="KW-1185">Reference proteome</keyword>
<feature type="binding site" evidence="5">
    <location>
        <position position="91"/>
    </location>
    <ligand>
        <name>Zn(2+)</name>
        <dbReference type="ChEBI" id="CHEBI:29105"/>
        <label>2</label>
        <note>catalytic</note>
    </ligand>
</feature>
<dbReference type="InterPro" id="IPR006913">
    <property type="entry name" value="CENP-V/GFA"/>
</dbReference>
<comment type="cofactor">
    <cofactor evidence="5">
        <name>Zn(2+)</name>
        <dbReference type="ChEBI" id="CHEBI:29105"/>
    </cofactor>
    <text evidence="5">Binds 2 Zn(2+) ions per subunit.</text>
</comment>
<evidence type="ECO:0000256" key="4">
    <source>
        <dbReference type="ARBA" id="ARBA00023239"/>
    </source>
</evidence>
<dbReference type="Pfam" id="PF04828">
    <property type="entry name" value="GFA"/>
    <property type="match status" value="1"/>
</dbReference>
<comment type="function">
    <text evidence="5">Catalyzes the condensation of formaldehyde and glutathione to S-hydroxymethylglutathione.</text>
</comment>
<keyword evidence="2 5" id="KW-0479">Metal-binding</keyword>
<dbReference type="GO" id="GO:0046294">
    <property type="term" value="P:formaldehyde catabolic process"/>
    <property type="evidence" value="ECO:0007669"/>
    <property type="project" value="UniProtKB-UniRule"/>
</dbReference>
<evidence type="ECO:0000313" key="8">
    <source>
        <dbReference type="Proteomes" id="UP000554235"/>
    </source>
</evidence>
<name>A0A8H4K6N5_9HYPO</name>
<feature type="domain" description="CENP-V/GFA" evidence="6">
    <location>
        <begin position="61"/>
        <end position="207"/>
    </location>
</feature>
<dbReference type="GO" id="GO:0051907">
    <property type="term" value="F:S-(hydroxymethyl)glutathione synthase activity"/>
    <property type="evidence" value="ECO:0007669"/>
    <property type="project" value="UniProtKB-UniRule"/>
</dbReference>
<evidence type="ECO:0000259" key="6">
    <source>
        <dbReference type="PROSITE" id="PS51891"/>
    </source>
</evidence>
<dbReference type="AlphaFoldDB" id="A0A8H4K6N5"/>